<dbReference type="PATRIC" id="fig|1449976.3.peg.2600"/>
<sequence length="403" mass="44067">MYDIIVVGGRCAGASAAMLAARAGHRVLLLDRARMPSDTVSTHLVHQPGVALLAEWGVLDAVVATGCPAITQSAYHVADVHLRGSSMASGGQHAAYAPRRYLLDEVLLSAAVAAGVEFRSQATVTGLLLDERGVCGVRYRTQSGQVHEERGRLVVGADGMRSAVARFAGAPTVVEDPTLTCVYYSYWSGLPPRFELFEDTDRFAGTVPTNDELSVVSIYFPQPEFEAVRRDARRIYVDNVARMVPGLRDATVTDDRFGKLHAVGDQRNFFRQGTGPGWLLLGDAWHHKDSITARGISDAFLQADMFGRQVVPHVADPVALADALADYEVMRKEELTESYRNTLSVARLDIQQERIQLLKFIERDPQLVDRYFSVVSGTLSVDEVYSPELLSGAARGRGMVTDD</sequence>
<dbReference type="InterPro" id="IPR050407">
    <property type="entry name" value="Geranylgeranyl_reductase"/>
</dbReference>
<evidence type="ECO:0000313" key="2">
    <source>
        <dbReference type="EMBL" id="AHH95962.1"/>
    </source>
</evidence>
<dbReference type="HOGENOM" id="CLU_024648_7_0_11"/>
<feature type="domain" description="FAD-binding" evidence="1">
    <location>
        <begin position="2"/>
        <end position="296"/>
    </location>
</feature>
<dbReference type="AlphaFoldDB" id="W5W4Y9"/>
<accession>W5W4Y9</accession>
<evidence type="ECO:0000259" key="1">
    <source>
        <dbReference type="Pfam" id="PF01494"/>
    </source>
</evidence>
<evidence type="ECO:0000313" key="3">
    <source>
        <dbReference type="Proteomes" id="UP000019225"/>
    </source>
</evidence>
<dbReference type="PRINTS" id="PR00420">
    <property type="entry name" value="RNGMNOXGNASE"/>
</dbReference>
<dbReference type="KEGG" id="kal:KALB_2594"/>
<reference evidence="2 3" key="1">
    <citation type="journal article" date="2014" name="BMC Genomics">
        <title>Complete genome sequence of producer of the glycopeptide antibiotic Aculeximycin Kutzneria albida DSM 43870T, a representative of minor genus of Pseudonocardiaceae.</title>
        <authorList>
            <person name="Rebets Y."/>
            <person name="Tokovenko B."/>
            <person name="Lushchyk I."/>
            <person name="Ruckert C."/>
            <person name="Zaburannyi N."/>
            <person name="Bechthold A."/>
            <person name="Kalinowski J."/>
            <person name="Luzhetskyy A."/>
        </authorList>
    </citation>
    <scope>NUCLEOTIDE SEQUENCE [LARGE SCALE GENOMIC DNA]</scope>
    <source>
        <strain evidence="2">DSM 43870</strain>
    </source>
</reference>
<protein>
    <submittedName>
        <fullName evidence="2">Hydroxylase</fullName>
    </submittedName>
</protein>
<name>W5W4Y9_9PSEU</name>
<proteinExistence type="predicted"/>
<organism evidence="2 3">
    <name type="scientific">Kutzneria albida DSM 43870</name>
    <dbReference type="NCBI Taxonomy" id="1449976"/>
    <lineage>
        <taxon>Bacteria</taxon>
        <taxon>Bacillati</taxon>
        <taxon>Actinomycetota</taxon>
        <taxon>Actinomycetes</taxon>
        <taxon>Pseudonocardiales</taxon>
        <taxon>Pseudonocardiaceae</taxon>
        <taxon>Kutzneria</taxon>
    </lineage>
</organism>
<dbReference type="Gene3D" id="3.50.50.60">
    <property type="entry name" value="FAD/NAD(P)-binding domain"/>
    <property type="match status" value="1"/>
</dbReference>
<dbReference type="EMBL" id="CP007155">
    <property type="protein sequence ID" value="AHH95962.1"/>
    <property type="molecule type" value="Genomic_DNA"/>
</dbReference>
<dbReference type="Proteomes" id="UP000019225">
    <property type="component" value="Chromosome"/>
</dbReference>
<dbReference type="SUPFAM" id="SSF51905">
    <property type="entry name" value="FAD/NAD(P)-binding domain"/>
    <property type="match status" value="1"/>
</dbReference>
<dbReference type="eggNOG" id="COG0654">
    <property type="taxonomic scope" value="Bacteria"/>
</dbReference>
<dbReference type="PANTHER" id="PTHR42685:SF22">
    <property type="entry name" value="CONDITIONED MEDIUM FACTOR RECEPTOR 1"/>
    <property type="match status" value="1"/>
</dbReference>
<dbReference type="InterPro" id="IPR036188">
    <property type="entry name" value="FAD/NAD-bd_sf"/>
</dbReference>
<gene>
    <name evidence="2" type="ORF">KALB_2594</name>
</gene>
<dbReference type="OrthoDB" id="103324at2"/>
<dbReference type="GO" id="GO:0071949">
    <property type="term" value="F:FAD binding"/>
    <property type="evidence" value="ECO:0007669"/>
    <property type="project" value="InterPro"/>
</dbReference>
<dbReference type="Pfam" id="PF01494">
    <property type="entry name" value="FAD_binding_3"/>
    <property type="match status" value="1"/>
</dbReference>
<dbReference type="STRING" id="1449976.KALB_2594"/>
<keyword evidence="3" id="KW-1185">Reference proteome</keyword>
<dbReference type="InterPro" id="IPR002938">
    <property type="entry name" value="FAD-bd"/>
</dbReference>
<dbReference type="PANTHER" id="PTHR42685">
    <property type="entry name" value="GERANYLGERANYL DIPHOSPHATE REDUCTASE"/>
    <property type="match status" value="1"/>
</dbReference>